<name>A0ABQ3UWV2_9CHLR</name>
<dbReference type="Pfam" id="PF01872">
    <property type="entry name" value="RibD_C"/>
    <property type="match status" value="1"/>
</dbReference>
<dbReference type="Gene3D" id="3.40.430.10">
    <property type="entry name" value="Dihydrofolate Reductase, subunit A"/>
    <property type="match status" value="1"/>
</dbReference>
<dbReference type="EMBL" id="BNJG01000002">
    <property type="protein sequence ID" value="GHO57329.1"/>
    <property type="molecule type" value="Genomic_DNA"/>
</dbReference>
<accession>A0ABQ3UWV2</accession>
<sequence length="189" mass="21592">MRKLIVSAWMTLDGFVAGPNDEMEWLLVDEAMNNYESNLMRTADTLFLGRATYQGFAGHWPKVAQDPTAVKEEVAYAHQVNAMHKIVFSKTLKHVEWINSRLVETLRPEEIRDMKQEPGRDMVIYGSLSIVRTLMQFGLIDEYQLLVHPVVLGSGKPLWPDVKEKMTLKCIQTQLFPSGVVLLSYQPVK</sequence>
<evidence type="ECO:0000313" key="2">
    <source>
        <dbReference type="EMBL" id="GHO57329.1"/>
    </source>
</evidence>
<dbReference type="PANTHER" id="PTHR38011">
    <property type="entry name" value="DIHYDROFOLATE REDUCTASE FAMILY PROTEIN (AFU_ORTHOLOGUE AFUA_8G06820)"/>
    <property type="match status" value="1"/>
</dbReference>
<dbReference type="RefSeq" id="WP_201373743.1">
    <property type="nucleotide sequence ID" value="NZ_BNJG01000002.1"/>
</dbReference>
<dbReference type="SUPFAM" id="SSF53597">
    <property type="entry name" value="Dihydrofolate reductase-like"/>
    <property type="match status" value="1"/>
</dbReference>
<reference evidence="2 3" key="1">
    <citation type="journal article" date="2021" name="Int. J. Syst. Evol. Microbiol.">
        <title>Reticulibacter mediterranei gen. nov., sp. nov., within the new family Reticulibacteraceae fam. nov., and Ktedonospora formicarum gen. nov., sp. nov., Ktedonobacter robiniae sp. nov., Dictyobacter formicarum sp. nov. and Dictyobacter arantiisoli sp. nov., belonging to the class Ktedonobacteria.</title>
        <authorList>
            <person name="Yabe S."/>
            <person name="Zheng Y."/>
            <person name="Wang C.M."/>
            <person name="Sakai Y."/>
            <person name="Abe K."/>
            <person name="Yokota A."/>
            <person name="Donadio S."/>
            <person name="Cavaletti L."/>
            <person name="Monciardini P."/>
        </authorList>
    </citation>
    <scope>NUCLEOTIDE SEQUENCE [LARGE SCALE GENOMIC DNA]</scope>
    <source>
        <strain evidence="2 3">SOSP1-30</strain>
    </source>
</reference>
<dbReference type="InterPro" id="IPR002734">
    <property type="entry name" value="RibDG_C"/>
</dbReference>
<organism evidence="2 3">
    <name type="scientific">Ktedonobacter robiniae</name>
    <dbReference type="NCBI Taxonomy" id="2778365"/>
    <lineage>
        <taxon>Bacteria</taxon>
        <taxon>Bacillati</taxon>
        <taxon>Chloroflexota</taxon>
        <taxon>Ktedonobacteria</taxon>
        <taxon>Ktedonobacterales</taxon>
        <taxon>Ktedonobacteraceae</taxon>
        <taxon>Ktedonobacter</taxon>
    </lineage>
</organism>
<protein>
    <recommendedName>
        <fullName evidence="1">Bacterial bifunctional deaminase-reductase C-terminal domain-containing protein</fullName>
    </recommendedName>
</protein>
<keyword evidence="3" id="KW-1185">Reference proteome</keyword>
<evidence type="ECO:0000313" key="3">
    <source>
        <dbReference type="Proteomes" id="UP000654345"/>
    </source>
</evidence>
<dbReference type="InterPro" id="IPR024072">
    <property type="entry name" value="DHFR-like_dom_sf"/>
</dbReference>
<dbReference type="PANTHER" id="PTHR38011:SF11">
    <property type="entry name" value="2,5-DIAMINO-6-RIBOSYLAMINO-4(3H)-PYRIMIDINONE 5'-PHOSPHATE REDUCTASE"/>
    <property type="match status" value="1"/>
</dbReference>
<comment type="caution">
    <text evidence="2">The sequence shown here is derived from an EMBL/GenBank/DDBJ whole genome shotgun (WGS) entry which is preliminary data.</text>
</comment>
<proteinExistence type="predicted"/>
<evidence type="ECO:0000259" key="1">
    <source>
        <dbReference type="Pfam" id="PF01872"/>
    </source>
</evidence>
<dbReference type="Proteomes" id="UP000654345">
    <property type="component" value="Unassembled WGS sequence"/>
</dbReference>
<dbReference type="InterPro" id="IPR050765">
    <property type="entry name" value="Riboflavin_Biosynth_HTPR"/>
</dbReference>
<gene>
    <name evidence="2" type="ORF">KSB_58040</name>
</gene>
<feature type="domain" description="Bacterial bifunctional deaminase-reductase C-terminal" evidence="1">
    <location>
        <begin position="2"/>
        <end position="182"/>
    </location>
</feature>